<dbReference type="InterPro" id="IPR002060">
    <property type="entry name" value="Squ/phyt_synthse"/>
</dbReference>
<dbReference type="Gene3D" id="1.10.600.10">
    <property type="entry name" value="Farnesyl Diphosphate Synthase"/>
    <property type="match status" value="1"/>
</dbReference>
<evidence type="ECO:0000313" key="1">
    <source>
        <dbReference type="EMBL" id="MFD2738722.1"/>
    </source>
</evidence>
<reference evidence="2" key="1">
    <citation type="journal article" date="2019" name="Int. J. Syst. Evol. Microbiol.">
        <title>The Global Catalogue of Microorganisms (GCM) 10K type strain sequencing project: providing services to taxonomists for standard genome sequencing and annotation.</title>
        <authorList>
            <consortium name="The Broad Institute Genomics Platform"/>
            <consortium name="The Broad Institute Genome Sequencing Center for Infectious Disease"/>
            <person name="Wu L."/>
            <person name="Ma J."/>
        </authorList>
    </citation>
    <scope>NUCLEOTIDE SEQUENCE [LARGE SCALE GENOMIC DNA]</scope>
    <source>
        <strain evidence="2">TISTR 2562</strain>
    </source>
</reference>
<dbReference type="InterPro" id="IPR008949">
    <property type="entry name" value="Isoprenoid_synthase_dom_sf"/>
</dbReference>
<evidence type="ECO:0000313" key="2">
    <source>
        <dbReference type="Proteomes" id="UP001597474"/>
    </source>
</evidence>
<sequence>MSFDPDLTACAALVERADPWRFRCAMAAPVAARRILFPLYAFNIEVARAPWVTKETMIAEMRLQWWRDVCEEIAKGGPPRRHEVATPLAQAITPADAALLDELVAARRWDIYRDAFEDQDHFERYIGQTSGNLTLIAARRLGPVNEAVLRDAAHAIGVAAFLRAIPELEAAGRIPLIDGSPEGLRHLADSALRRLYDARRLRREISRAAAPALLAAPQAEIILKIVRSEPSRVATGNLPDPQASLSFPLRALTARW</sequence>
<comment type="caution">
    <text evidence="1">The sequence shown here is derived from an EMBL/GenBank/DDBJ whole genome shotgun (WGS) entry which is preliminary data.</text>
</comment>
<dbReference type="Pfam" id="PF00494">
    <property type="entry name" value="SQS_PSY"/>
    <property type="match status" value="1"/>
</dbReference>
<dbReference type="SUPFAM" id="SSF48576">
    <property type="entry name" value="Terpenoid synthases"/>
    <property type="match status" value="1"/>
</dbReference>
<dbReference type="Proteomes" id="UP001597474">
    <property type="component" value="Unassembled WGS sequence"/>
</dbReference>
<name>A0ABW5TYJ1_9RHOB</name>
<keyword evidence="2" id="KW-1185">Reference proteome</keyword>
<protein>
    <submittedName>
        <fullName evidence="1">Squalene/phytoene synthase family protein</fullName>
    </submittedName>
</protein>
<gene>
    <name evidence="1" type="ORF">ACFSUD_03980</name>
</gene>
<accession>A0ABW5TYJ1</accession>
<proteinExistence type="predicted"/>
<organism evidence="1 2">
    <name type="scientific">Sulfitobacter aestuarii</name>
    <dbReference type="NCBI Taxonomy" id="2161676"/>
    <lineage>
        <taxon>Bacteria</taxon>
        <taxon>Pseudomonadati</taxon>
        <taxon>Pseudomonadota</taxon>
        <taxon>Alphaproteobacteria</taxon>
        <taxon>Rhodobacterales</taxon>
        <taxon>Roseobacteraceae</taxon>
        <taxon>Sulfitobacter</taxon>
    </lineage>
</organism>
<dbReference type="EMBL" id="JBHUMP010000002">
    <property type="protein sequence ID" value="MFD2738722.1"/>
    <property type="molecule type" value="Genomic_DNA"/>
</dbReference>
<dbReference type="RefSeq" id="WP_386371682.1">
    <property type="nucleotide sequence ID" value="NZ_JBHUMP010000002.1"/>
</dbReference>